<feature type="transmembrane region" description="Helical" evidence="9">
    <location>
        <begin position="214"/>
        <end position="240"/>
    </location>
</feature>
<dbReference type="PROSITE" id="PS00874">
    <property type="entry name" value="T2SP_F"/>
    <property type="match status" value="1"/>
</dbReference>
<proteinExistence type="inferred from homology"/>
<dbReference type="PANTHER" id="PTHR30012">
    <property type="entry name" value="GENERAL SECRETION PATHWAY PROTEIN"/>
    <property type="match status" value="1"/>
</dbReference>
<evidence type="ECO:0000256" key="7">
    <source>
        <dbReference type="ARBA" id="ARBA00022989"/>
    </source>
</evidence>
<evidence type="ECO:0000256" key="8">
    <source>
        <dbReference type="ARBA" id="ARBA00023136"/>
    </source>
</evidence>
<dbReference type="Pfam" id="PF00482">
    <property type="entry name" value="T2SSF"/>
    <property type="match status" value="2"/>
</dbReference>
<keyword evidence="3" id="KW-0813">Transport</keyword>
<dbReference type="PANTHER" id="PTHR30012:SF0">
    <property type="entry name" value="TYPE II SECRETION SYSTEM PROTEIN F-RELATED"/>
    <property type="match status" value="1"/>
</dbReference>
<evidence type="ECO:0000256" key="4">
    <source>
        <dbReference type="ARBA" id="ARBA00022475"/>
    </source>
</evidence>
<protein>
    <submittedName>
        <fullName evidence="11">Unannotated protein</fullName>
    </submittedName>
</protein>
<evidence type="ECO:0000256" key="1">
    <source>
        <dbReference type="ARBA" id="ARBA00004429"/>
    </source>
</evidence>
<sequence>MTTATFEYAVRDRSGKVVTGRMDADSESAVAGKLRGMGYAPITISEANSGLKRELAMPKFGKRVKLKDLAIFSRQFATMINSGLSLLRALSILEDQTDNDELARVISEVRLDVEQGTALSSAMARHPEAFPPLMVNMTRAGEVGGFLDTVLLQVADSFESEVKLRGKIKAALTYPVAVLLMAVMMTIGMLLFVVPTFENLFTQLGGELPAPTKVLILMSTLLKVGLVPGIFLFIFGMMWWRKVKNTDKVRNIVDPLKLKIPIFGGLFQKIALARFTGNLGTMVQSGVPILQALDIVADTSGNVVIARAVRDVQNSVRQGESLAAPLAQHPVFPPMVVQMLAVGEDTGALDTMLHKISEFYTSEVEATTDSLTALIEPIMIAILGGIVGSMIIALYMPIFKVFDLVGGQTGS</sequence>
<evidence type="ECO:0000256" key="6">
    <source>
        <dbReference type="ARBA" id="ARBA00022692"/>
    </source>
</evidence>
<keyword evidence="8 9" id="KW-0472">Membrane</keyword>
<accession>A0A6J7RFJ4</accession>
<evidence type="ECO:0000256" key="9">
    <source>
        <dbReference type="SAM" id="Phobius"/>
    </source>
</evidence>
<evidence type="ECO:0000313" key="11">
    <source>
        <dbReference type="EMBL" id="CAB5027585.1"/>
    </source>
</evidence>
<dbReference type="GO" id="GO:0009306">
    <property type="term" value="P:protein secretion"/>
    <property type="evidence" value="ECO:0007669"/>
    <property type="project" value="InterPro"/>
</dbReference>
<evidence type="ECO:0000259" key="10">
    <source>
        <dbReference type="Pfam" id="PF00482"/>
    </source>
</evidence>
<keyword evidence="7 9" id="KW-1133">Transmembrane helix</keyword>
<feature type="domain" description="Type II secretion system protein GspF" evidence="10">
    <location>
        <begin position="275"/>
        <end position="397"/>
    </location>
</feature>
<dbReference type="InterPro" id="IPR042094">
    <property type="entry name" value="T2SS_GspF_sf"/>
</dbReference>
<dbReference type="InterPro" id="IPR018076">
    <property type="entry name" value="T2SS_GspF_dom"/>
</dbReference>
<dbReference type="GO" id="GO:0005886">
    <property type="term" value="C:plasma membrane"/>
    <property type="evidence" value="ECO:0007669"/>
    <property type="project" value="UniProtKB-SubCell"/>
</dbReference>
<dbReference type="EMBL" id="CAFBOZ010000400">
    <property type="protein sequence ID" value="CAB5027585.1"/>
    <property type="molecule type" value="Genomic_DNA"/>
</dbReference>
<dbReference type="PRINTS" id="PR00812">
    <property type="entry name" value="BCTERIALGSPF"/>
</dbReference>
<name>A0A6J7RFJ4_9ZZZZ</name>
<evidence type="ECO:0000256" key="3">
    <source>
        <dbReference type="ARBA" id="ARBA00022448"/>
    </source>
</evidence>
<comment type="subcellular location">
    <subcellularLocation>
        <location evidence="1">Cell inner membrane</location>
        <topology evidence="1">Multi-pass membrane protein</topology>
    </subcellularLocation>
</comment>
<keyword evidence="4" id="KW-1003">Cell membrane</keyword>
<organism evidence="11">
    <name type="scientific">freshwater metagenome</name>
    <dbReference type="NCBI Taxonomy" id="449393"/>
    <lineage>
        <taxon>unclassified sequences</taxon>
        <taxon>metagenomes</taxon>
        <taxon>ecological metagenomes</taxon>
    </lineage>
</organism>
<keyword evidence="6 9" id="KW-0812">Transmembrane</keyword>
<dbReference type="InterPro" id="IPR003004">
    <property type="entry name" value="GspF/PilC"/>
</dbReference>
<dbReference type="AlphaFoldDB" id="A0A6J7RFJ4"/>
<dbReference type="InterPro" id="IPR001992">
    <property type="entry name" value="T2SS_GspF/T4SS_PilC_CS"/>
</dbReference>
<dbReference type="FunFam" id="1.20.81.30:FF:000001">
    <property type="entry name" value="Type II secretion system protein F"/>
    <property type="match status" value="2"/>
</dbReference>
<comment type="similarity">
    <text evidence="2">Belongs to the GSP F family.</text>
</comment>
<dbReference type="Gene3D" id="1.20.81.30">
    <property type="entry name" value="Type II secretion system (T2SS), domain F"/>
    <property type="match status" value="2"/>
</dbReference>
<keyword evidence="5" id="KW-0997">Cell inner membrane</keyword>
<feature type="domain" description="Type II secretion system protein GspF" evidence="10">
    <location>
        <begin position="72"/>
        <end position="195"/>
    </location>
</feature>
<reference evidence="11" key="1">
    <citation type="submission" date="2020-05" db="EMBL/GenBank/DDBJ databases">
        <authorList>
            <person name="Chiriac C."/>
            <person name="Salcher M."/>
            <person name="Ghai R."/>
            <person name="Kavagutti S V."/>
        </authorList>
    </citation>
    <scope>NUCLEOTIDE SEQUENCE</scope>
</reference>
<evidence type="ECO:0000256" key="2">
    <source>
        <dbReference type="ARBA" id="ARBA00005745"/>
    </source>
</evidence>
<gene>
    <name evidence="11" type="ORF">UFOPK3992_02103</name>
</gene>
<feature type="transmembrane region" description="Helical" evidence="9">
    <location>
        <begin position="172"/>
        <end position="194"/>
    </location>
</feature>
<feature type="transmembrane region" description="Helical" evidence="9">
    <location>
        <begin position="378"/>
        <end position="398"/>
    </location>
</feature>
<evidence type="ECO:0000256" key="5">
    <source>
        <dbReference type="ARBA" id="ARBA00022519"/>
    </source>
</evidence>